<dbReference type="AlphaFoldDB" id="A0A284VIF2"/>
<accession>A0A284VIF2</accession>
<name>A0A284VIF2_9EURY</name>
<keyword evidence="2" id="KW-1185">Reference proteome</keyword>
<evidence type="ECO:0000313" key="2">
    <source>
        <dbReference type="Proteomes" id="UP000218615"/>
    </source>
</evidence>
<evidence type="ECO:0000313" key="1">
    <source>
        <dbReference type="EMBL" id="SNQ59048.1"/>
    </source>
</evidence>
<dbReference type="Proteomes" id="UP000218615">
    <property type="component" value="Unassembled WGS sequence"/>
</dbReference>
<organism evidence="1 2">
    <name type="scientific">Candidatus Methanoperedens nitratireducens</name>
    <dbReference type="NCBI Taxonomy" id="1392998"/>
    <lineage>
        <taxon>Archaea</taxon>
        <taxon>Methanobacteriati</taxon>
        <taxon>Methanobacteriota</taxon>
        <taxon>Stenosarchaea group</taxon>
        <taxon>Methanomicrobia</taxon>
        <taxon>Methanosarcinales</taxon>
        <taxon>ANME-2 cluster</taxon>
        <taxon>Candidatus Methanoperedentaceae</taxon>
        <taxon>Candidatus Methanoperedens</taxon>
    </lineage>
</organism>
<protein>
    <submittedName>
        <fullName evidence="1">Uncharacterized protein</fullName>
    </submittedName>
</protein>
<gene>
    <name evidence="1" type="ORF">MNV_1050008</name>
</gene>
<dbReference type="EMBL" id="FZMP01000008">
    <property type="protein sequence ID" value="SNQ59048.1"/>
    <property type="molecule type" value="Genomic_DNA"/>
</dbReference>
<sequence>MPSKLQNKKSQTKLKGARHYFFLNPYIDSSFTRCPKCESKTKIRKYCLVIHIEPKNLFLLNKSCRYCPSCDLIIVKQADLERLLIAACEKNAPDIIGNEYFVFGTIDRADWKNVQKKKISPQDAIKYLHPFKDIWKFEVIPGGWYPEEKKKA</sequence>
<proteinExistence type="predicted"/>
<dbReference type="RefSeq" id="WP_096203450.1">
    <property type="nucleotide sequence ID" value="NZ_FZMP01000008.1"/>
</dbReference>
<reference evidence="2" key="1">
    <citation type="submission" date="2017-06" db="EMBL/GenBank/DDBJ databases">
        <authorList>
            <person name="Cremers G."/>
        </authorList>
    </citation>
    <scope>NUCLEOTIDE SEQUENCE [LARGE SCALE GENOMIC DNA]</scope>
</reference>